<dbReference type="SUPFAM" id="SSF55729">
    <property type="entry name" value="Acyl-CoA N-acyltransferases (Nat)"/>
    <property type="match status" value="1"/>
</dbReference>
<dbReference type="AlphaFoldDB" id="A0A264VNM3"/>
<gene>
    <name evidence="1" type="ORF">CHI95_19785</name>
</gene>
<comment type="caution">
    <text evidence="1">The sequence shown here is derived from an EMBL/GenBank/DDBJ whole genome shotgun (WGS) entry which is preliminary data.</text>
</comment>
<accession>A0A264VNM3</accession>
<dbReference type="Proteomes" id="UP000216001">
    <property type="component" value="Unassembled WGS sequence"/>
</dbReference>
<reference evidence="1 2" key="1">
    <citation type="submission" date="2017-07" db="EMBL/GenBank/DDBJ databases">
        <title>blaIMP-27 on transferable plasmids in Proteus mirabilis and Providencia rettgeri.</title>
        <authorList>
            <person name="Potter R."/>
        </authorList>
    </citation>
    <scope>NUCLEOTIDE SEQUENCE [LARGE SCALE GENOMIC DNA]</scope>
    <source>
        <strain evidence="1 2">PR1</strain>
    </source>
</reference>
<evidence type="ECO:0008006" key="3">
    <source>
        <dbReference type="Google" id="ProtNLM"/>
    </source>
</evidence>
<sequence length="232" mass="26966">MTMTIEDLRGLIRSGGIVPDDKDSICTGTICDSNGNTKGYELYEGWDPIRADECDLKWGEFNFNLIKFISEQDYSKEELAKIQDYIQLDDDHWDWLKKSYCFRDSQYKFFFMYADGKPQAACIIYHPKESALGGRQIYYIEYLAAAPWNRKNPMRRDFTGIGKITLKSVHQYCDSLGWEAGFSLHALPKAEAFYTHIGMSHFENHDKQATDSITLKYFEMLEEPAKQFFGEI</sequence>
<dbReference type="EMBL" id="NOWC01000029">
    <property type="protein sequence ID" value="OZS72921.1"/>
    <property type="molecule type" value="Genomic_DNA"/>
</dbReference>
<evidence type="ECO:0000313" key="2">
    <source>
        <dbReference type="Proteomes" id="UP000216001"/>
    </source>
</evidence>
<name>A0A264VNM3_PRORE</name>
<dbReference type="Gene3D" id="3.40.630.30">
    <property type="match status" value="1"/>
</dbReference>
<organism evidence="1 2">
    <name type="scientific">Providencia rettgeri</name>
    <dbReference type="NCBI Taxonomy" id="587"/>
    <lineage>
        <taxon>Bacteria</taxon>
        <taxon>Pseudomonadati</taxon>
        <taxon>Pseudomonadota</taxon>
        <taxon>Gammaproteobacteria</taxon>
        <taxon>Enterobacterales</taxon>
        <taxon>Morganellaceae</taxon>
        <taxon>Providencia</taxon>
    </lineage>
</organism>
<dbReference type="RefSeq" id="WP_094962655.1">
    <property type="nucleotide sequence ID" value="NZ_NOWC01000029.1"/>
</dbReference>
<protein>
    <recommendedName>
        <fullName evidence="3">N-acetyltransferase</fullName>
    </recommendedName>
</protein>
<proteinExistence type="predicted"/>
<evidence type="ECO:0000313" key="1">
    <source>
        <dbReference type="EMBL" id="OZS72921.1"/>
    </source>
</evidence>
<dbReference type="InterPro" id="IPR016181">
    <property type="entry name" value="Acyl_CoA_acyltransferase"/>
</dbReference>